<dbReference type="InterPro" id="IPR013367">
    <property type="entry name" value="Flagellar_put"/>
</dbReference>
<comment type="caution">
    <text evidence="1">The sequence shown here is derived from an EMBL/GenBank/DDBJ whole genome shotgun (WGS) entry which is preliminary data.</text>
</comment>
<name>A0ABS4KP95_9CLOT</name>
<dbReference type="Proteomes" id="UP001519307">
    <property type="component" value="Unassembled WGS sequence"/>
</dbReference>
<proteinExistence type="predicted"/>
<organism evidence="1 2">
    <name type="scientific">Clostridium algifaecis</name>
    <dbReference type="NCBI Taxonomy" id="1472040"/>
    <lineage>
        <taxon>Bacteria</taxon>
        <taxon>Bacillati</taxon>
        <taxon>Bacillota</taxon>
        <taxon>Clostridia</taxon>
        <taxon>Eubacteriales</taxon>
        <taxon>Clostridiaceae</taxon>
        <taxon>Clostridium</taxon>
    </lineage>
</organism>
<keyword evidence="2" id="KW-1185">Reference proteome</keyword>
<dbReference type="NCBIfam" id="TIGR02530">
    <property type="entry name" value="flg_new"/>
    <property type="match status" value="1"/>
</dbReference>
<sequence length="134" mass="14831">MGYRVINGKLIFTQDLKAVYSKKNNINNNASSGKEKVSFKDTLNSEIDKNSSFTISNHAAERLKSRNINFSESDMKNINSAINKAENKGCTESALLYNDTVLITSIKNRTVITAVDKNSSSNNVFTNIDSMVIV</sequence>
<evidence type="ECO:0000313" key="1">
    <source>
        <dbReference type="EMBL" id="MBP2031385.1"/>
    </source>
</evidence>
<evidence type="ECO:0000313" key="2">
    <source>
        <dbReference type="Proteomes" id="UP001519307"/>
    </source>
</evidence>
<gene>
    <name evidence="1" type="ORF">J2Z42_000050</name>
</gene>
<reference evidence="1 2" key="1">
    <citation type="submission" date="2021-03" db="EMBL/GenBank/DDBJ databases">
        <title>Genomic Encyclopedia of Type Strains, Phase IV (KMG-IV): sequencing the most valuable type-strain genomes for metagenomic binning, comparative biology and taxonomic classification.</title>
        <authorList>
            <person name="Goeker M."/>
        </authorList>
    </citation>
    <scope>NUCLEOTIDE SEQUENCE [LARGE SCALE GENOMIC DNA]</scope>
    <source>
        <strain evidence="1 2">DSM 28783</strain>
    </source>
</reference>
<dbReference type="EMBL" id="JAGGLM010000001">
    <property type="protein sequence ID" value="MBP2031385.1"/>
    <property type="molecule type" value="Genomic_DNA"/>
</dbReference>
<keyword evidence="1" id="KW-0969">Cilium</keyword>
<keyword evidence="1" id="KW-0282">Flagellum</keyword>
<accession>A0ABS4KP95</accession>
<protein>
    <submittedName>
        <fullName evidence="1">Flagellar operon protein</fullName>
    </submittedName>
</protein>
<keyword evidence="1" id="KW-0966">Cell projection</keyword>
<dbReference type="Pfam" id="PF12611">
    <property type="entry name" value="Flagellar_put"/>
    <property type="match status" value="1"/>
</dbReference>
<dbReference type="RefSeq" id="WP_209700355.1">
    <property type="nucleotide sequence ID" value="NZ_JAGGLM010000001.1"/>
</dbReference>